<gene>
    <name evidence="1" type="ORF">IQ235_11855</name>
</gene>
<protein>
    <submittedName>
        <fullName evidence="1">Uncharacterized protein</fullName>
    </submittedName>
</protein>
<dbReference type="AlphaFoldDB" id="A0A928W029"/>
<keyword evidence="2" id="KW-1185">Reference proteome</keyword>
<proteinExistence type="predicted"/>
<reference evidence="1" key="1">
    <citation type="submission" date="2020-10" db="EMBL/GenBank/DDBJ databases">
        <authorList>
            <person name="Castelo-Branco R."/>
            <person name="Eusebio N."/>
            <person name="Adriana R."/>
            <person name="Vieira A."/>
            <person name="Brugerolle De Fraissinette N."/>
            <person name="Rezende De Castro R."/>
            <person name="Schneider M.P."/>
            <person name="Vasconcelos V."/>
            <person name="Leao P.N."/>
        </authorList>
    </citation>
    <scope>NUCLEOTIDE SEQUENCE</scope>
    <source>
        <strain evidence="1">LEGE 11467</strain>
    </source>
</reference>
<dbReference type="EMBL" id="JADEXN010000201">
    <property type="protein sequence ID" value="MBE9041476.1"/>
    <property type="molecule type" value="Genomic_DNA"/>
</dbReference>
<accession>A0A928W029</accession>
<organism evidence="1 2">
    <name type="scientific">Zarconia navalis LEGE 11467</name>
    <dbReference type="NCBI Taxonomy" id="1828826"/>
    <lineage>
        <taxon>Bacteria</taxon>
        <taxon>Bacillati</taxon>
        <taxon>Cyanobacteriota</taxon>
        <taxon>Cyanophyceae</taxon>
        <taxon>Oscillatoriophycideae</taxon>
        <taxon>Oscillatoriales</taxon>
        <taxon>Oscillatoriales incertae sedis</taxon>
        <taxon>Zarconia</taxon>
        <taxon>Zarconia navalis</taxon>
    </lineage>
</organism>
<evidence type="ECO:0000313" key="1">
    <source>
        <dbReference type="EMBL" id="MBE9041476.1"/>
    </source>
</evidence>
<sequence>MTEVYSTQKLIEILERERQACLKGERLNLTATPFIGNSVIDRWLKPEGVQKFAAYQDFKLTIHRYQQQHQVSGILWRHIVLKGRTLCYPQVDDRLLALPEDIETLKTAKSSILSFWKEAMAEMDLYLSVNSGKDYQPIVSEEALAIGDRTEWANLWKWEKAEFLEVVLQLGWGQPHEAAYRRGSLASGSEYVHGVNSGQQPIG</sequence>
<dbReference type="Proteomes" id="UP000621799">
    <property type="component" value="Unassembled WGS sequence"/>
</dbReference>
<name>A0A928W029_9CYAN</name>
<comment type="caution">
    <text evidence="1">The sequence shown here is derived from an EMBL/GenBank/DDBJ whole genome shotgun (WGS) entry which is preliminary data.</text>
</comment>
<dbReference type="RefSeq" id="WP_264321683.1">
    <property type="nucleotide sequence ID" value="NZ_JADEXN010000201.1"/>
</dbReference>
<evidence type="ECO:0000313" key="2">
    <source>
        <dbReference type="Proteomes" id="UP000621799"/>
    </source>
</evidence>